<comment type="caution">
    <text evidence="2">The sequence shown here is derived from an EMBL/GenBank/DDBJ whole genome shotgun (WGS) entry which is preliminary data.</text>
</comment>
<accession>A0ABR3LHJ0</accession>
<dbReference type="EMBL" id="JAYMGO010000021">
    <property type="protein sequence ID" value="KAL1252336.1"/>
    <property type="molecule type" value="Genomic_DNA"/>
</dbReference>
<proteinExistence type="predicted"/>
<evidence type="ECO:0008006" key="4">
    <source>
        <dbReference type="Google" id="ProtNLM"/>
    </source>
</evidence>
<keyword evidence="3" id="KW-1185">Reference proteome</keyword>
<evidence type="ECO:0000313" key="2">
    <source>
        <dbReference type="EMBL" id="KAL1252336.1"/>
    </source>
</evidence>
<protein>
    <recommendedName>
        <fullName evidence="4">Secreted protein</fullName>
    </recommendedName>
</protein>
<evidence type="ECO:0000256" key="1">
    <source>
        <dbReference type="SAM" id="SignalP"/>
    </source>
</evidence>
<feature type="non-terminal residue" evidence="2">
    <location>
        <position position="185"/>
    </location>
</feature>
<evidence type="ECO:0000313" key="3">
    <source>
        <dbReference type="Proteomes" id="UP001558613"/>
    </source>
</evidence>
<reference evidence="2 3" key="1">
    <citation type="submission" date="2023-09" db="EMBL/GenBank/DDBJ databases">
        <authorList>
            <person name="Wang M."/>
        </authorList>
    </citation>
    <scope>NUCLEOTIDE SEQUENCE [LARGE SCALE GENOMIC DNA]</scope>
    <source>
        <strain evidence="2">GT-2023</strain>
        <tissue evidence="2">Liver</tissue>
    </source>
</reference>
<organism evidence="2 3">
    <name type="scientific">Cirrhinus molitorella</name>
    <name type="common">mud carp</name>
    <dbReference type="NCBI Taxonomy" id="172907"/>
    <lineage>
        <taxon>Eukaryota</taxon>
        <taxon>Metazoa</taxon>
        <taxon>Chordata</taxon>
        <taxon>Craniata</taxon>
        <taxon>Vertebrata</taxon>
        <taxon>Euteleostomi</taxon>
        <taxon>Actinopterygii</taxon>
        <taxon>Neopterygii</taxon>
        <taxon>Teleostei</taxon>
        <taxon>Ostariophysi</taxon>
        <taxon>Cypriniformes</taxon>
        <taxon>Cyprinidae</taxon>
        <taxon>Labeoninae</taxon>
        <taxon>Labeonini</taxon>
        <taxon>Cirrhinus</taxon>
    </lineage>
</organism>
<feature type="signal peptide" evidence="1">
    <location>
        <begin position="1"/>
        <end position="26"/>
    </location>
</feature>
<sequence>MAPLCMVHRLTLSWFLLVVVFVLINADDDSSLLAYDRLTLLNIRATMNSLPDCTNSGHSRTPPPSLASVPAHLWRPVCLLRGSKKRKRRGKRGGILVKLKTYLASCVDDRGIALSGVSAEYGIFDLRRSREYSYRWLRTAIPDDGCLLPCHRPVRTQTRGCVQGNLRPLSRAPNQSRRAVSAALL</sequence>
<feature type="chain" id="PRO_5045045150" description="Secreted protein" evidence="1">
    <location>
        <begin position="27"/>
        <end position="185"/>
    </location>
</feature>
<dbReference type="Proteomes" id="UP001558613">
    <property type="component" value="Unassembled WGS sequence"/>
</dbReference>
<name>A0ABR3LHJ0_9TELE</name>
<gene>
    <name evidence="2" type="ORF">QQF64_017029</name>
</gene>
<keyword evidence="1" id="KW-0732">Signal</keyword>